<dbReference type="GO" id="GO:0016989">
    <property type="term" value="F:sigma factor antagonist activity"/>
    <property type="evidence" value="ECO:0007669"/>
    <property type="project" value="TreeGrafter"/>
</dbReference>
<dbReference type="Gene3D" id="2.60.120.1440">
    <property type="match status" value="1"/>
</dbReference>
<dbReference type="KEGG" id="por:APT59_06455"/>
<proteinExistence type="predicted"/>
<dbReference type="RefSeq" id="WP_059314102.1">
    <property type="nucleotide sequence ID" value="NZ_CP013987.1"/>
</dbReference>
<dbReference type="PIRSF" id="PIRSF018266">
    <property type="entry name" value="FecR"/>
    <property type="match status" value="1"/>
</dbReference>
<dbReference type="InterPro" id="IPR006860">
    <property type="entry name" value="FecR"/>
</dbReference>
<dbReference type="OrthoDB" id="1099576at2"/>
<dbReference type="Proteomes" id="UP000064137">
    <property type="component" value="Chromosome"/>
</dbReference>
<evidence type="ECO:0000313" key="4">
    <source>
        <dbReference type="Proteomes" id="UP000064137"/>
    </source>
</evidence>
<accession>A0A0U4HD96</accession>
<feature type="domain" description="FecR protein" evidence="1">
    <location>
        <begin position="110"/>
        <end position="201"/>
    </location>
</feature>
<name>A0A0U4HD96_9PSED</name>
<dbReference type="EMBL" id="CP013987">
    <property type="protein sequence ID" value="ALZ83866.1"/>
    <property type="molecule type" value="Genomic_DNA"/>
</dbReference>
<dbReference type="PANTHER" id="PTHR30273">
    <property type="entry name" value="PERIPLASMIC SIGNAL SENSOR AND SIGMA FACTOR ACTIVATOR FECR-RELATED"/>
    <property type="match status" value="1"/>
</dbReference>
<evidence type="ECO:0000313" key="3">
    <source>
        <dbReference type="EMBL" id="ALZ83866.1"/>
    </source>
</evidence>
<gene>
    <name evidence="3" type="ORF">APT59_06455</name>
</gene>
<protein>
    <submittedName>
        <fullName evidence="3">Iron dicitrate transport regulator FecR</fullName>
    </submittedName>
</protein>
<dbReference type="InterPro" id="IPR012373">
    <property type="entry name" value="Ferrdict_sens_TM"/>
</dbReference>
<organism evidence="3 4">
    <name type="scientific">Pseudomonas oryzihabitans</name>
    <dbReference type="NCBI Taxonomy" id="47885"/>
    <lineage>
        <taxon>Bacteria</taxon>
        <taxon>Pseudomonadati</taxon>
        <taxon>Pseudomonadota</taxon>
        <taxon>Gammaproteobacteria</taxon>
        <taxon>Pseudomonadales</taxon>
        <taxon>Pseudomonadaceae</taxon>
        <taxon>Pseudomonas</taxon>
    </lineage>
</organism>
<sequence length="317" mass="35095">MTRPAPRLLEEAAEWLLTLKFDEADEAQRQAFERWRGQSEAHRAAWARAERVMGTFASVPTDIGQQVVRRAGDRTLSRRRTLRLLTALLVGVPGGWLALRSLPLGEPEADLATATGERRSLVLADGSQLVLNTASALDVRFDAQVRCLRLRRGEVLVTTHTDPLVPRRPFVVSLAQGEVEALGTRFSMRLEEDLCRVAVFAHGVEVRPQQGAAIRLAAGQQAWFDARGVQRLAPVDEDASLWTRGMLLAHDRPLAEVLAELGRYRPGLLRCDPAVAELRVSGALSLDDTDQALLALERTLPIRVTRRTRYWVAVGAP</sequence>
<evidence type="ECO:0000259" key="2">
    <source>
        <dbReference type="Pfam" id="PF16220"/>
    </source>
</evidence>
<dbReference type="AlphaFoldDB" id="A0A0U4HD96"/>
<dbReference type="Pfam" id="PF16220">
    <property type="entry name" value="DUF4880"/>
    <property type="match status" value="1"/>
</dbReference>
<reference evidence="3 4" key="1">
    <citation type="submission" date="2016-01" db="EMBL/GenBank/DDBJ databases">
        <title>Annotation of Pseudomonas oryzihabitans USDA-ARS-USMARC-56511.</title>
        <authorList>
            <person name="Harhay G.P."/>
            <person name="Harhay D.M."/>
            <person name="Smith T.P.L."/>
            <person name="Bono J.L."/>
            <person name="Heaton M.P."/>
            <person name="Clawson M.L."/>
            <person name="Chitko-Mckown C.G."/>
            <person name="Capik S.F."/>
            <person name="DeDonder K.D."/>
            <person name="Apley M.D."/>
            <person name="Lubbers B.V."/>
            <person name="White B.J."/>
            <person name="Larson R.L."/>
        </authorList>
    </citation>
    <scope>NUCLEOTIDE SEQUENCE [LARGE SCALE GENOMIC DNA]</scope>
    <source>
        <strain evidence="3 4">USDA-ARS-USMARC-56511</strain>
    </source>
</reference>
<dbReference type="InterPro" id="IPR032623">
    <property type="entry name" value="FecR_N"/>
</dbReference>
<feature type="domain" description="FecR N-terminal" evidence="2">
    <location>
        <begin position="10"/>
        <end position="52"/>
    </location>
</feature>
<dbReference type="PANTHER" id="PTHR30273:SF2">
    <property type="entry name" value="PROTEIN FECR"/>
    <property type="match status" value="1"/>
</dbReference>
<dbReference type="Pfam" id="PF04773">
    <property type="entry name" value="FecR"/>
    <property type="match status" value="1"/>
</dbReference>
<evidence type="ECO:0000259" key="1">
    <source>
        <dbReference type="Pfam" id="PF04773"/>
    </source>
</evidence>